<evidence type="ECO:0000313" key="1">
    <source>
        <dbReference type="EMBL" id="RZB45373.1"/>
    </source>
</evidence>
<accession>A0A445F983</accession>
<dbReference type="EMBL" id="QZWG01000020">
    <property type="protein sequence ID" value="RZB45373.1"/>
    <property type="molecule type" value="Genomic_DNA"/>
</dbReference>
<dbReference type="Proteomes" id="UP000289340">
    <property type="component" value="Chromosome 20"/>
</dbReference>
<protein>
    <submittedName>
        <fullName evidence="1">Uncharacterized protein</fullName>
    </submittedName>
</protein>
<sequence length="70" mass="8150">LGFTFPIPFSLLTSYLFTHYRTNNVGFENVAFLRPDVKINPSLPRFRFMFSIPKNQVRKKYTSCTSEGLV</sequence>
<keyword evidence="2" id="KW-1185">Reference proteome</keyword>
<name>A0A445F983_GLYSO</name>
<dbReference type="AlphaFoldDB" id="A0A445F983"/>
<feature type="non-terminal residue" evidence="1">
    <location>
        <position position="1"/>
    </location>
</feature>
<comment type="caution">
    <text evidence="1">The sequence shown here is derived from an EMBL/GenBank/DDBJ whole genome shotgun (WGS) entry which is preliminary data.</text>
</comment>
<evidence type="ECO:0000313" key="2">
    <source>
        <dbReference type="Proteomes" id="UP000289340"/>
    </source>
</evidence>
<proteinExistence type="predicted"/>
<gene>
    <name evidence="1" type="ORF">D0Y65_054943</name>
</gene>
<organism evidence="1 2">
    <name type="scientific">Glycine soja</name>
    <name type="common">Wild soybean</name>
    <dbReference type="NCBI Taxonomy" id="3848"/>
    <lineage>
        <taxon>Eukaryota</taxon>
        <taxon>Viridiplantae</taxon>
        <taxon>Streptophyta</taxon>
        <taxon>Embryophyta</taxon>
        <taxon>Tracheophyta</taxon>
        <taxon>Spermatophyta</taxon>
        <taxon>Magnoliopsida</taxon>
        <taxon>eudicotyledons</taxon>
        <taxon>Gunneridae</taxon>
        <taxon>Pentapetalae</taxon>
        <taxon>rosids</taxon>
        <taxon>fabids</taxon>
        <taxon>Fabales</taxon>
        <taxon>Fabaceae</taxon>
        <taxon>Papilionoideae</taxon>
        <taxon>50 kb inversion clade</taxon>
        <taxon>NPAAA clade</taxon>
        <taxon>indigoferoid/millettioid clade</taxon>
        <taxon>Phaseoleae</taxon>
        <taxon>Glycine</taxon>
        <taxon>Glycine subgen. Soja</taxon>
    </lineage>
</organism>
<reference evidence="1 2" key="1">
    <citation type="submission" date="2018-09" db="EMBL/GenBank/DDBJ databases">
        <title>A high-quality reference genome of wild soybean provides a powerful tool to mine soybean genomes.</title>
        <authorList>
            <person name="Xie M."/>
            <person name="Chung C.Y.L."/>
            <person name="Li M.-W."/>
            <person name="Wong F.-L."/>
            <person name="Chan T.-F."/>
            <person name="Lam H.-M."/>
        </authorList>
    </citation>
    <scope>NUCLEOTIDE SEQUENCE [LARGE SCALE GENOMIC DNA]</scope>
    <source>
        <strain evidence="2">cv. W05</strain>
        <tissue evidence="1">Hypocotyl of etiolated seedlings</tissue>
    </source>
</reference>